<keyword evidence="1" id="KW-0732">Signal</keyword>
<dbReference type="Pfam" id="PF13385">
    <property type="entry name" value="Laminin_G_3"/>
    <property type="match status" value="1"/>
</dbReference>
<organism evidence="4 5">
    <name type="scientific">Halorubrum aquaticum</name>
    <dbReference type="NCBI Taxonomy" id="387340"/>
    <lineage>
        <taxon>Archaea</taxon>
        <taxon>Methanobacteriati</taxon>
        <taxon>Methanobacteriota</taxon>
        <taxon>Stenosarchaea group</taxon>
        <taxon>Halobacteria</taxon>
        <taxon>Halobacteriales</taxon>
        <taxon>Haloferacaceae</taxon>
        <taxon>Halorubrum</taxon>
    </lineage>
</organism>
<dbReference type="SUPFAM" id="SSF49899">
    <property type="entry name" value="Concanavalin A-like lectins/glucanases"/>
    <property type="match status" value="1"/>
</dbReference>
<dbReference type="SMART" id="SM00560">
    <property type="entry name" value="LamGL"/>
    <property type="match status" value="1"/>
</dbReference>
<dbReference type="Gene3D" id="2.60.120.200">
    <property type="match status" value="1"/>
</dbReference>
<evidence type="ECO:0000256" key="1">
    <source>
        <dbReference type="ARBA" id="ARBA00022729"/>
    </source>
</evidence>
<evidence type="ECO:0000256" key="2">
    <source>
        <dbReference type="ARBA" id="ARBA00023157"/>
    </source>
</evidence>
<keyword evidence="4" id="KW-0430">Lectin</keyword>
<keyword evidence="5" id="KW-1185">Reference proteome</keyword>
<sequence>MKRRKLLFSIGTVAGTGGIVGTGAFTSVSADRDVTVAVADDASGYLGLAPSGGPNGTFATTTADDTLALDFSSTTAGGDGLGTDSIYDFDDVFEVTNQGTQPIYVWATFAGGAGGFQAGGTDTDVWLYPNGDSGDKLRDSDDDALYLGVGKSANVGVHVDTDDLDEDQALTMTVNADVANPAGGNVVDGSGTTIPGPTDGLVSYWPLDSVGTGTVKDVTGSNDGTPNGVSATTGQVDNAASFDGDNDYVEVPDDPSLDLTDTLSLVAWVRPASSQDDYARIISREQSGAGNRQYNLGLDPSATKPRTVVDTASSNGVEVSGTIPIADDSWHHVAMTFDRNDAVRLYVDGVEAANTSVSDSLVSRPSPVVLGSPAHLPGKDLFTGRIDDARVYDRVLSAQEVTDLYDTTK</sequence>
<proteinExistence type="predicted"/>
<dbReference type="RefSeq" id="WP_149784111.1">
    <property type="nucleotide sequence ID" value="NZ_BAAADP010000004.1"/>
</dbReference>
<accession>A0A1I3AKK8</accession>
<protein>
    <submittedName>
        <fullName evidence="4">Concanavalin A-like lectin/glucanases superfamily protein</fullName>
    </submittedName>
</protein>
<reference evidence="4 5" key="1">
    <citation type="submission" date="2016-10" db="EMBL/GenBank/DDBJ databases">
        <authorList>
            <person name="Varghese N."/>
            <person name="Submissions S."/>
        </authorList>
    </citation>
    <scope>NUCLEOTIDE SEQUENCE [LARGE SCALE GENOMIC DNA]</scope>
    <source>
        <strain evidence="4 5">CGMCC 1.6377</strain>
    </source>
</reference>
<feature type="domain" description="LamG-like jellyroll fold" evidence="3">
    <location>
        <begin position="261"/>
        <end position="399"/>
    </location>
</feature>
<dbReference type="EMBL" id="FOPZ01000006">
    <property type="protein sequence ID" value="SFH50564.1"/>
    <property type="molecule type" value="Genomic_DNA"/>
</dbReference>
<dbReference type="GO" id="GO:0030246">
    <property type="term" value="F:carbohydrate binding"/>
    <property type="evidence" value="ECO:0007669"/>
    <property type="project" value="UniProtKB-KW"/>
</dbReference>
<dbReference type="OrthoDB" id="269319at2157"/>
<dbReference type="AlphaFoldDB" id="A0A1I3AKK8"/>
<dbReference type="InterPro" id="IPR006558">
    <property type="entry name" value="LamG-like"/>
</dbReference>
<evidence type="ECO:0000313" key="5">
    <source>
        <dbReference type="Proteomes" id="UP000323537"/>
    </source>
</evidence>
<keyword evidence="2" id="KW-1015">Disulfide bond</keyword>
<evidence type="ECO:0000259" key="3">
    <source>
        <dbReference type="SMART" id="SM00560"/>
    </source>
</evidence>
<gene>
    <name evidence="4" type="ORF">SAMN04488066_10678</name>
</gene>
<dbReference type="Proteomes" id="UP000323537">
    <property type="component" value="Unassembled WGS sequence"/>
</dbReference>
<dbReference type="InterPro" id="IPR013320">
    <property type="entry name" value="ConA-like_dom_sf"/>
</dbReference>
<dbReference type="PANTHER" id="PTHR47635">
    <property type="entry name" value="CUB DOMAIN-CONTAINING PROTEIN"/>
    <property type="match status" value="1"/>
</dbReference>
<name>A0A1I3AKK8_9EURY</name>
<dbReference type="PANTHER" id="PTHR47635:SF2">
    <property type="entry name" value="LAMG-LIKE JELLYROLL FOLD DOMAIN-CONTAINING PROTEIN"/>
    <property type="match status" value="1"/>
</dbReference>
<evidence type="ECO:0000313" key="4">
    <source>
        <dbReference type="EMBL" id="SFH50564.1"/>
    </source>
</evidence>